<evidence type="ECO:0000313" key="19">
    <source>
        <dbReference type="Proteomes" id="UP000192761"/>
    </source>
</evidence>
<dbReference type="GO" id="GO:0009279">
    <property type="term" value="C:cell outer membrane"/>
    <property type="evidence" value="ECO:0007669"/>
    <property type="project" value="UniProtKB-SubCell"/>
</dbReference>
<keyword evidence="9" id="KW-0675">Receptor</keyword>
<evidence type="ECO:0000256" key="13">
    <source>
        <dbReference type="RuleBase" id="RU003357"/>
    </source>
</evidence>
<evidence type="ECO:0000256" key="1">
    <source>
        <dbReference type="ARBA" id="ARBA00004571"/>
    </source>
</evidence>
<dbReference type="Pfam" id="PF00593">
    <property type="entry name" value="TonB_dep_Rec_b-barrel"/>
    <property type="match status" value="1"/>
</dbReference>
<accession>A0A1W1XSS4</accession>
<feature type="chain" id="PRO_5012303327" evidence="15">
    <location>
        <begin position="25"/>
        <end position="666"/>
    </location>
</feature>
<evidence type="ECO:0000256" key="11">
    <source>
        <dbReference type="PROSITE-ProRule" id="PRU01360"/>
    </source>
</evidence>
<dbReference type="GO" id="GO:0015344">
    <property type="term" value="F:siderophore uptake transmembrane transporter activity"/>
    <property type="evidence" value="ECO:0007669"/>
    <property type="project" value="TreeGrafter"/>
</dbReference>
<dbReference type="InterPro" id="IPR000531">
    <property type="entry name" value="Beta-barrel_TonB"/>
</dbReference>
<proteinExistence type="inferred from homology"/>
<dbReference type="InterPro" id="IPR036942">
    <property type="entry name" value="Beta-barrel_TonB_sf"/>
</dbReference>
<feature type="domain" description="TonB-dependent receptor plug" evidence="17">
    <location>
        <begin position="47"/>
        <end position="154"/>
    </location>
</feature>
<dbReference type="CDD" id="cd01347">
    <property type="entry name" value="ligand_gated_channel"/>
    <property type="match status" value="1"/>
</dbReference>
<dbReference type="RefSeq" id="WP_176216919.1">
    <property type="nucleotide sequence ID" value="NZ_FWXD01000014.1"/>
</dbReference>
<organism evidence="18 19">
    <name type="scientific">Andreprevotia lacus DSM 23236</name>
    <dbReference type="NCBI Taxonomy" id="1121001"/>
    <lineage>
        <taxon>Bacteria</taxon>
        <taxon>Pseudomonadati</taxon>
        <taxon>Pseudomonadota</taxon>
        <taxon>Betaproteobacteria</taxon>
        <taxon>Neisseriales</taxon>
        <taxon>Chitinibacteraceae</taxon>
        <taxon>Andreprevotia</taxon>
    </lineage>
</organism>
<gene>
    <name evidence="18" type="ORF">SAMN02745857_02545</name>
</gene>
<evidence type="ECO:0000259" key="16">
    <source>
        <dbReference type="Pfam" id="PF00593"/>
    </source>
</evidence>
<dbReference type="InterPro" id="IPR010917">
    <property type="entry name" value="TonB_rcpt_CS"/>
</dbReference>
<keyword evidence="6 15" id="KW-0732">Signal</keyword>
<evidence type="ECO:0000256" key="7">
    <source>
        <dbReference type="ARBA" id="ARBA00023077"/>
    </source>
</evidence>
<keyword evidence="7 13" id="KW-0798">TonB box</keyword>
<dbReference type="PANTHER" id="PTHR30069">
    <property type="entry name" value="TONB-DEPENDENT OUTER MEMBRANE RECEPTOR"/>
    <property type="match status" value="1"/>
</dbReference>
<dbReference type="Proteomes" id="UP000192761">
    <property type="component" value="Unassembled WGS sequence"/>
</dbReference>
<evidence type="ECO:0000256" key="10">
    <source>
        <dbReference type="ARBA" id="ARBA00023237"/>
    </source>
</evidence>
<name>A0A1W1XSS4_9NEIS</name>
<evidence type="ECO:0000256" key="5">
    <source>
        <dbReference type="ARBA" id="ARBA00022692"/>
    </source>
</evidence>
<dbReference type="GO" id="GO:0044718">
    <property type="term" value="P:siderophore transmembrane transport"/>
    <property type="evidence" value="ECO:0007669"/>
    <property type="project" value="TreeGrafter"/>
</dbReference>
<dbReference type="SUPFAM" id="SSF56935">
    <property type="entry name" value="Porins"/>
    <property type="match status" value="1"/>
</dbReference>
<keyword evidence="5 11" id="KW-0812">Transmembrane</keyword>
<evidence type="ECO:0000256" key="4">
    <source>
        <dbReference type="ARBA" id="ARBA00022452"/>
    </source>
</evidence>
<dbReference type="InterPro" id="IPR037066">
    <property type="entry name" value="Plug_dom_sf"/>
</dbReference>
<evidence type="ECO:0000256" key="15">
    <source>
        <dbReference type="SAM" id="SignalP"/>
    </source>
</evidence>
<comment type="subcellular location">
    <subcellularLocation>
        <location evidence="1 11">Cell outer membrane</location>
        <topology evidence="1 11">Multi-pass membrane protein</topology>
    </subcellularLocation>
</comment>
<sequence>MFQLIQCRRLTPLAALCAALGAHAADLPVYNADPVIITASRVPSLQSTIPGSVTVITADDIAQSSASTVQGVLSSVAGIHFFSTSGSADGTIDLRGFGMTGSSNTLILVDGVKQNTNDLSSPKLAFLPLAAIARIEIVRGSGSVQYGGGTTGGVINIITRGPFEAADTVEATATVGSNNLRQLDLALHKATDSVGLDAYAQSMSTDHQRDNNAERRDNVGVNAAWQHEGGSINAYVRAGNQHLGLAGSRKIDPAKGIDEYASNPDGTSTPRDYSDVKNRSGGVQLKQDIGTGTLYAELALRGKQTESYYNSSWGDYFDKRDLREKSAALRYQLPFGNGQQVVAGIDWLGSDMDVDQGAVAVPSMKTGQRHTAVFAEASLQPFGDTRITVGARHAWLKDDVTDLSGYGTSSQTDQGLNAWQLGVRQPLGAGFAAYAKVGRSYRLANADELVYTSNPLKPQTSNDKEIGLAWDGKDASAQLAYYRYDLDNEIYYSPLANFGYGANVNLDPTRREGIELSGRYAVNASVTISGNLSWQRATFRDGTVSGIALAGNQVPMVPEWLANAAVAWQVREGSQLAFNLQYVGEQRLDNDQANQFGTKQSSYALFGAKYTQRLSKNWDAALTVDNLFDKKYASYGIRAGSTGTTGAYSLYPAEGRSFMASLTAHF</sequence>
<evidence type="ECO:0000313" key="18">
    <source>
        <dbReference type="EMBL" id="SMC26601.1"/>
    </source>
</evidence>
<evidence type="ECO:0000256" key="9">
    <source>
        <dbReference type="ARBA" id="ARBA00023170"/>
    </source>
</evidence>
<dbReference type="STRING" id="1121001.SAMN02745857_02545"/>
<keyword evidence="4 11" id="KW-1134">Transmembrane beta strand</keyword>
<evidence type="ECO:0000256" key="6">
    <source>
        <dbReference type="ARBA" id="ARBA00022729"/>
    </source>
</evidence>
<comment type="similarity">
    <text evidence="2 11 13">Belongs to the TonB-dependent receptor family.</text>
</comment>
<evidence type="ECO:0000256" key="12">
    <source>
        <dbReference type="PROSITE-ProRule" id="PRU10144"/>
    </source>
</evidence>
<feature type="signal peptide" evidence="15">
    <location>
        <begin position="1"/>
        <end position="24"/>
    </location>
</feature>
<evidence type="ECO:0000256" key="2">
    <source>
        <dbReference type="ARBA" id="ARBA00009810"/>
    </source>
</evidence>
<dbReference type="PANTHER" id="PTHR30069:SF27">
    <property type="entry name" value="BLL4766 PROTEIN"/>
    <property type="match status" value="1"/>
</dbReference>
<dbReference type="Gene3D" id="2.40.170.20">
    <property type="entry name" value="TonB-dependent receptor, beta-barrel domain"/>
    <property type="match status" value="1"/>
</dbReference>
<evidence type="ECO:0000256" key="3">
    <source>
        <dbReference type="ARBA" id="ARBA00022448"/>
    </source>
</evidence>
<feature type="region of interest" description="Disordered" evidence="14">
    <location>
        <begin position="255"/>
        <end position="279"/>
    </location>
</feature>
<feature type="short sequence motif" description="TonB C-terminal box" evidence="12">
    <location>
        <begin position="649"/>
        <end position="666"/>
    </location>
</feature>
<dbReference type="Pfam" id="PF07715">
    <property type="entry name" value="Plug"/>
    <property type="match status" value="1"/>
</dbReference>
<keyword evidence="3 11" id="KW-0813">Transport</keyword>
<evidence type="ECO:0000259" key="17">
    <source>
        <dbReference type="Pfam" id="PF07715"/>
    </source>
</evidence>
<keyword evidence="8 11" id="KW-0472">Membrane</keyword>
<keyword evidence="19" id="KW-1185">Reference proteome</keyword>
<dbReference type="PROSITE" id="PS01156">
    <property type="entry name" value="TONB_DEPENDENT_REC_2"/>
    <property type="match status" value="1"/>
</dbReference>
<dbReference type="AlphaFoldDB" id="A0A1W1XSS4"/>
<protein>
    <submittedName>
        <fullName evidence="18">Iron complex outermembrane recepter protein</fullName>
    </submittedName>
</protein>
<keyword evidence="10 11" id="KW-0998">Cell outer membrane</keyword>
<dbReference type="Gene3D" id="2.170.130.10">
    <property type="entry name" value="TonB-dependent receptor, plug domain"/>
    <property type="match status" value="1"/>
</dbReference>
<dbReference type="PROSITE" id="PS52016">
    <property type="entry name" value="TONB_DEPENDENT_REC_3"/>
    <property type="match status" value="1"/>
</dbReference>
<dbReference type="InterPro" id="IPR039426">
    <property type="entry name" value="TonB-dep_rcpt-like"/>
</dbReference>
<dbReference type="EMBL" id="FWXD01000014">
    <property type="protein sequence ID" value="SMC26601.1"/>
    <property type="molecule type" value="Genomic_DNA"/>
</dbReference>
<reference evidence="18 19" key="1">
    <citation type="submission" date="2017-04" db="EMBL/GenBank/DDBJ databases">
        <authorList>
            <person name="Afonso C.L."/>
            <person name="Miller P.J."/>
            <person name="Scott M.A."/>
            <person name="Spackman E."/>
            <person name="Goraichik I."/>
            <person name="Dimitrov K.M."/>
            <person name="Suarez D.L."/>
            <person name="Swayne D.E."/>
        </authorList>
    </citation>
    <scope>NUCLEOTIDE SEQUENCE [LARGE SCALE GENOMIC DNA]</scope>
    <source>
        <strain evidence="18 19">DSM 23236</strain>
    </source>
</reference>
<evidence type="ECO:0000256" key="8">
    <source>
        <dbReference type="ARBA" id="ARBA00023136"/>
    </source>
</evidence>
<feature type="domain" description="TonB-dependent receptor-like beta-barrel" evidence="16">
    <location>
        <begin position="249"/>
        <end position="627"/>
    </location>
</feature>
<dbReference type="InterPro" id="IPR012910">
    <property type="entry name" value="Plug_dom"/>
</dbReference>
<evidence type="ECO:0000256" key="14">
    <source>
        <dbReference type="SAM" id="MobiDB-lite"/>
    </source>
</evidence>